<reference evidence="1" key="1">
    <citation type="submission" date="2023-03" db="EMBL/GenBank/DDBJ databases">
        <title>Electrophorus voltai genome.</title>
        <authorList>
            <person name="Bian C."/>
        </authorList>
    </citation>
    <scope>NUCLEOTIDE SEQUENCE</scope>
    <source>
        <strain evidence="1">CB-2022</strain>
        <tissue evidence="1">Muscle</tissue>
    </source>
</reference>
<evidence type="ECO:0000313" key="2">
    <source>
        <dbReference type="Proteomes" id="UP001239994"/>
    </source>
</evidence>
<gene>
    <name evidence="1" type="ORF">P4O66_010361</name>
</gene>
<protein>
    <submittedName>
        <fullName evidence="1">Uncharacterized protein</fullName>
    </submittedName>
</protein>
<dbReference type="EMBL" id="JAROKS010000016">
    <property type="protein sequence ID" value="KAK1795184.1"/>
    <property type="molecule type" value="Genomic_DNA"/>
</dbReference>
<organism evidence="1 2">
    <name type="scientific">Electrophorus voltai</name>
    <dbReference type="NCBI Taxonomy" id="2609070"/>
    <lineage>
        <taxon>Eukaryota</taxon>
        <taxon>Metazoa</taxon>
        <taxon>Chordata</taxon>
        <taxon>Craniata</taxon>
        <taxon>Vertebrata</taxon>
        <taxon>Euteleostomi</taxon>
        <taxon>Actinopterygii</taxon>
        <taxon>Neopterygii</taxon>
        <taxon>Teleostei</taxon>
        <taxon>Ostariophysi</taxon>
        <taxon>Gymnotiformes</taxon>
        <taxon>Gymnotoidei</taxon>
        <taxon>Gymnotidae</taxon>
        <taxon>Electrophorus</taxon>
    </lineage>
</organism>
<accession>A0AAD9DWB9</accession>
<dbReference type="Proteomes" id="UP001239994">
    <property type="component" value="Unassembled WGS sequence"/>
</dbReference>
<dbReference type="AlphaFoldDB" id="A0AAD9DWB9"/>
<name>A0AAD9DWB9_9TELE</name>
<sequence length="32" mass="3350">MSLENVALLVAVSGGGSSAFHQKHLLVFRAPL</sequence>
<keyword evidence="2" id="KW-1185">Reference proteome</keyword>
<comment type="caution">
    <text evidence="1">The sequence shown here is derived from an EMBL/GenBank/DDBJ whole genome shotgun (WGS) entry which is preliminary data.</text>
</comment>
<evidence type="ECO:0000313" key="1">
    <source>
        <dbReference type="EMBL" id="KAK1795184.1"/>
    </source>
</evidence>
<proteinExistence type="predicted"/>